<evidence type="ECO:0000313" key="1">
    <source>
        <dbReference type="EMBL" id="EYC14754.1"/>
    </source>
</evidence>
<keyword evidence="2" id="KW-1185">Reference proteome</keyword>
<name>A0A016UHB1_9BILA</name>
<proteinExistence type="predicted"/>
<sequence>MLLCNGWNRPFYLIHGEINHFNRTVGKTAALHLFCAWNTERITIPRHVFSSVESQRRFVRKQTFIEPTKSSTDSLYPKRITRHLPPARVRPRYGSVWKTAIPKHFPG</sequence>
<gene>
    <name evidence="1" type="primary">Acey_s0039.g135</name>
    <name evidence="1" type="ORF">Y032_0039g135</name>
</gene>
<comment type="caution">
    <text evidence="1">The sequence shown here is derived from an EMBL/GenBank/DDBJ whole genome shotgun (WGS) entry which is preliminary data.</text>
</comment>
<reference evidence="2" key="1">
    <citation type="journal article" date="2015" name="Nat. Genet.">
        <title>The genome and transcriptome of the zoonotic hookworm Ancylostoma ceylanicum identify infection-specific gene families.</title>
        <authorList>
            <person name="Schwarz E.M."/>
            <person name="Hu Y."/>
            <person name="Antoshechkin I."/>
            <person name="Miller M.M."/>
            <person name="Sternberg P.W."/>
            <person name="Aroian R.V."/>
        </authorList>
    </citation>
    <scope>NUCLEOTIDE SEQUENCE</scope>
    <source>
        <strain evidence="2">HY135</strain>
    </source>
</reference>
<dbReference type="Proteomes" id="UP000024635">
    <property type="component" value="Unassembled WGS sequence"/>
</dbReference>
<dbReference type="AlphaFoldDB" id="A0A016UHB1"/>
<dbReference type="EMBL" id="JARK01001375">
    <property type="protein sequence ID" value="EYC14754.1"/>
    <property type="molecule type" value="Genomic_DNA"/>
</dbReference>
<protein>
    <submittedName>
        <fullName evidence="1">Uncharacterized protein</fullName>
    </submittedName>
</protein>
<organism evidence="1 2">
    <name type="scientific">Ancylostoma ceylanicum</name>
    <dbReference type="NCBI Taxonomy" id="53326"/>
    <lineage>
        <taxon>Eukaryota</taxon>
        <taxon>Metazoa</taxon>
        <taxon>Ecdysozoa</taxon>
        <taxon>Nematoda</taxon>
        <taxon>Chromadorea</taxon>
        <taxon>Rhabditida</taxon>
        <taxon>Rhabditina</taxon>
        <taxon>Rhabditomorpha</taxon>
        <taxon>Strongyloidea</taxon>
        <taxon>Ancylostomatidae</taxon>
        <taxon>Ancylostomatinae</taxon>
        <taxon>Ancylostoma</taxon>
    </lineage>
</organism>
<evidence type="ECO:0000313" key="2">
    <source>
        <dbReference type="Proteomes" id="UP000024635"/>
    </source>
</evidence>
<accession>A0A016UHB1</accession>